<evidence type="ECO:0000256" key="2">
    <source>
        <dbReference type="SAM" id="Phobius"/>
    </source>
</evidence>
<name>A0A8H5FF26_9AGAR</name>
<feature type="transmembrane region" description="Helical" evidence="2">
    <location>
        <begin position="35"/>
        <end position="57"/>
    </location>
</feature>
<feature type="transmembrane region" description="Helical" evidence="2">
    <location>
        <begin position="112"/>
        <end position="135"/>
    </location>
</feature>
<reference evidence="3 4" key="1">
    <citation type="journal article" date="2020" name="ISME J.">
        <title>Uncovering the hidden diversity of litter-decomposition mechanisms in mushroom-forming fungi.</title>
        <authorList>
            <person name="Floudas D."/>
            <person name="Bentzer J."/>
            <person name="Ahren D."/>
            <person name="Johansson T."/>
            <person name="Persson P."/>
            <person name="Tunlid A."/>
        </authorList>
    </citation>
    <scope>NUCLEOTIDE SEQUENCE [LARGE SCALE GENOMIC DNA]</scope>
    <source>
        <strain evidence="3 4">CBS 175.51</strain>
    </source>
</reference>
<feature type="transmembrane region" description="Helical" evidence="2">
    <location>
        <begin position="77"/>
        <end position="100"/>
    </location>
</feature>
<dbReference type="OrthoDB" id="3227921at2759"/>
<comment type="caution">
    <text evidence="3">The sequence shown here is derived from an EMBL/GenBank/DDBJ whole genome shotgun (WGS) entry which is preliminary data.</text>
</comment>
<feature type="compositionally biased region" description="Basic and acidic residues" evidence="1">
    <location>
        <begin position="560"/>
        <end position="574"/>
    </location>
</feature>
<dbReference type="AlphaFoldDB" id="A0A8H5FF26"/>
<protein>
    <submittedName>
        <fullName evidence="3">Uncharacterized protein</fullName>
    </submittedName>
</protein>
<dbReference type="Proteomes" id="UP000541558">
    <property type="component" value="Unassembled WGS sequence"/>
</dbReference>
<evidence type="ECO:0000313" key="3">
    <source>
        <dbReference type="EMBL" id="KAF5334439.1"/>
    </source>
</evidence>
<sequence>MPIPADNTTDSPGAQPRVVQSCLPKFFHSHTMRLWCLRWTIGTSLVGLYYSAYLYAVLRKWGHGSELGSTIEDITPLAVVLVVVSSVTLLHHSVYIFAVGRPVMYSKRWTRIVDYVLTLLELLAYLAMATILLIAKFSRQFKFSWYPKRVTFGLAALFALTISLILLLITKSIDLNLSRVHHNVTGASHAAESRQPTSAWWNYPMQVFFGREARRQRLPGEPKWIRYLRAVSVFLIVITLVLYGSYRIILQPVAEMGLTPNREYRAVVLPSTFTVKTSGVWNVILFWQTEPEAQTRLIDASSVIVGWPSEGKACQASEAEDLEAISPGFEVVSFNCTNKLNIEAALGSYVEVYVGLTDDRKKVLRSTEPTQLVPGANLIGFADWFIRQRLRRRSLATLGFELYHTHLVTKITSTYPEPLAPTYTNTTNPLLSTLWLTKAPLGPDFVVLQDFRNESVLNGLSVLGGLSSLFSALLTMWLGTSLIHGKLYSPLGILHTTESTQGKLKHAFMESYPLLREDIARLRDPKRRGLQAFLYEEIVDLEALKFEEDEEEEEAEMEMDDGRNKEAHGREAQDVPRVMASPGVDTGASNDMRAVV</sequence>
<evidence type="ECO:0000256" key="1">
    <source>
        <dbReference type="SAM" id="MobiDB-lite"/>
    </source>
</evidence>
<keyword evidence="2" id="KW-1133">Transmembrane helix</keyword>
<feature type="transmembrane region" description="Helical" evidence="2">
    <location>
        <begin position="224"/>
        <end position="246"/>
    </location>
</feature>
<feature type="transmembrane region" description="Helical" evidence="2">
    <location>
        <begin position="456"/>
        <end position="478"/>
    </location>
</feature>
<proteinExistence type="predicted"/>
<gene>
    <name evidence="3" type="ORF">D9611_014468</name>
</gene>
<keyword evidence="4" id="KW-1185">Reference proteome</keyword>
<organism evidence="3 4">
    <name type="scientific">Ephemerocybe angulata</name>
    <dbReference type="NCBI Taxonomy" id="980116"/>
    <lineage>
        <taxon>Eukaryota</taxon>
        <taxon>Fungi</taxon>
        <taxon>Dikarya</taxon>
        <taxon>Basidiomycota</taxon>
        <taxon>Agaricomycotina</taxon>
        <taxon>Agaricomycetes</taxon>
        <taxon>Agaricomycetidae</taxon>
        <taxon>Agaricales</taxon>
        <taxon>Agaricineae</taxon>
        <taxon>Psathyrellaceae</taxon>
        <taxon>Ephemerocybe</taxon>
    </lineage>
</organism>
<keyword evidence="2" id="KW-0472">Membrane</keyword>
<feature type="compositionally biased region" description="Acidic residues" evidence="1">
    <location>
        <begin position="548"/>
        <end position="559"/>
    </location>
</feature>
<accession>A0A8H5FF26</accession>
<evidence type="ECO:0000313" key="4">
    <source>
        <dbReference type="Proteomes" id="UP000541558"/>
    </source>
</evidence>
<feature type="region of interest" description="Disordered" evidence="1">
    <location>
        <begin position="548"/>
        <end position="596"/>
    </location>
</feature>
<keyword evidence="2" id="KW-0812">Transmembrane</keyword>
<dbReference type="EMBL" id="JAACJK010000069">
    <property type="protein sequence ID" value="KAF5334439.1"/>
    <property type="molecule type" value="Genomic_DNA"/>
</dbReference>
<feature type="transmembrane region" description="Helical" evidence="2">
    <location>
        <begin position="150"/>
        <end position="169"/>
    </location>
</feature>